<evidence type="ECO:0000313" key="3">
    <source>
        <dbReference type="Proteomes" id="UP001551482"/>
    </source>
</evidence>
<keyword evidence="3" id="KW-1185">Reference proteome</keyword>
<comment type="caution">
    <text evidence="2">The sequence shown here is derived from an EMBL/GenBank/DDBJ whole genome shotgun (WGS) entry which is preliminary data.</text>
</comment>
<accession>A0ABV3DLF0</accession>
<reference evidence="2 3" key="1">
    <citation type="submission" date="2024-06" db="EMBL/GenBank/DDBJ databases">
        <title>The Natural Products Discovery Center: Release of the First 8490 Sequenced Strains for Exploring Actinobacteria Biosynthetic Diversity.</title>
        <authorList>
            <person name="Kalkreuter E."/>
            <person name="Kautsar S.A."/>
            <person name="Yang D."/>
            <person name="Bader C.D."/>
            <person name="Teijaro C.N."/>
            <person name="Fluegel L."/>
            <person name="Davis C.M."/>
            <person name="Simpson J.R."/>
            <person name="Lauterbach L."/>
            <person name="Steele A.D."/>
            <person name="Gui C."/>
            <person name="Meng S."/>
            <person name="Li G."/>
            <person name="Viehrig K."/>
            <person name="Ye F."/>
            <person name="Su P."/>
            <person name="Kiefer A.F."/>
            <person name="Nichols A."/>
            <person name="Cepeda A.J."/>
            <person name="Yan W."/>
            <person name="Fan B."/>
            <person name="Jiang Y."/>
            <person name="Adhikari A."/>
            <person name="Zheng C.-J."/>
            <person name="Schuster L."/>
            <person name="Cowan T.M."/>
            <person name="Smanski M.J."/>
            <person name="Chevrette M.G."/>
            <person name="De Carvalho L.P.S."/>
            <person name="Shen B."/>
        </authorList>
    </citation>
    <scope>NUCLEOTIDE SEQUENCE [LARGE SCALE GENOMIC DNA]</scope>
    <source>
        <strain evidence="2 3">NPDC048946</strain>
    </source>
</reference>
<feature type="region of interest" description="Disordered" evidence="1">
    <location>
        <begin position="90"/>
        <end position="127"/>
    </location>
</feature>
<sequence length="127" mass="14515">MRRGGTSRLTWRRFRNFLNRLPANSHYQTALRNSLTEKQIQELSVGHDPATESWSRLEHLAAGLDERLQQLLIAVLSALGVEPPQFRPIYRPGVPISDGDRPETLEERDERRAALRAKWDATTTTSP</sequence>
<name>A0ABV3DLF0_9ACTN</name>
<evidence type="ECO:0000313" key="2">
    <source>
        <dbReference type="EMBL" id="MEU8136577.1"/>
    </source>
</evidence>
<organism evidence="2 3">
    <name type="scientific">Streptodolium elevatio</name>
    <dbReference type="NCBI Taxonomy" id="3157996"/>
    <lineage>
        <taxon>Bacteria</taxon>
        <taxon>Bacillati</taxon>
        <taxon>Actinomycetota</taxon>
        <taxon>Actinomycetes</taxon>
        <taxon>Kitasatosporales</taxon>
        <taxon>Streptomycetaceae</taxon>
        <taxon>Streptodolium</taxon>
    </lineage>
</organism>
<gene>
    <name evidence="2" type="ORF">AB0C36_24080</name>
</gene>
<feature type="compositionally biased region" description="Basic and acidic residues" evidence="1">
    <location>
        <begin position="98"/>
        <end position="119"/>
    </location>
</feature>
<protein>
    <submittedName>
        <fullName evidence="2">Uncharacterized protein</fullName>
    </submittedName>
</protein>
<evidence type="ECO:0000256" key="1">
    <source>
        <dbReference type="SAM" id="MobiDB-lite"/>
    </source>
</evidence>
<proteinExistence type="predicted"/>
<dbReference type="RefSeq" id="WP_358357235.1">
    <property type="nucleotide sequence ID" value="NZ_JBEZFP010000066.1"/>
</dbReference>
<dbReference type="EMBL" id="JBEZFP010000066">
    <property type="protein sequence ID" value="MEU8136577.1"/>
    <property type="molecule type" value="Genomic_DNA"/>
</dbReference>
<dbReference type="Proteomes" id="UP001551482">
    <property type="component" value="Unassembled WGS sequence"/>
</dbReference>